<reference evidence="3" key="1">
    <citation type="journal article" date="2019" name="Int. J. Syst. Evol. Microbiol.">
        <title>The Global Catalogue of Microorganisms (GCM) 10K type strain sequencing project: providing services to taxonomists for standard genome sequencing and annotation.</title>
        <authorList>
            <consortium name="The Broad Institute Genomics Platform"/>
            <consortium name="The Broad Institute Genome Sequencing Center for Infectious Disease"/>
            <person name="Wu L."/>
            <person name="Ma J."/>
        </authorList>
    </citation>
    <scope>NUCLEOTIDE SEQUENCE [LARGE SCALE GENOMIC DNA]</scope>
    <source>
        <strain evidence="3">CCM 7043</strain>
    </source>
</reference>
<dbReference type="Proteomes" id="UP001597114">
    <property type="component" value="Unassembled WGS sequence"/>
</dbReference>
<keyword evidence="3" id="KW-1185">Reference proteome</keyword>
<keyword evidence="1" id="KW-0472">Membrane</keyword>
<organism evidence="2 3">
    <name type="scientific">Pseudonocardia yunnanensis</name>
    <dbReference type="NCBI Taxonomy" id="58107"/>
    <lineage>
        <taxon>Bacteria</taxon>
        <taxon>Bacillati</taxon>
        <taxon>Actinomycetota</taxon>
        <taxon>Actinomycetes</taxon>
        <taxon>Pseudonocardiales</taxon>
        <taxon>Pseudonocardiaceae</taxon>
        <taxon>Pseudonocardia</taxon>
    </lineage>
</organism>
<protein>
    <submittedName>
        <fullName evidence="2">DMT family transporter</fullName>
    </submittedName>
</protein>
<sequence length="60" mass="6277">MLLPQIGAAVTVALTVTGQQLASALIDTRGLFRLPQRTFTAARGVGLLLLVAGSLLIQLF</sequence>
<keyword evidence="1" id="KW-0812">Transmembrane</keyword>
<keyword evidence="1" id="KW-1133">Transmembrane helix</keyword>
<dbReference type="Pfam" id="PF04657">
    <property type="entry name" value="DMT_YdcZ"/>
    <property type="match status" value="1"/>
</dbReference>
<evidence type="ECO:0000256" key="1">
    <source>
        <dbReference type="SAM" id="Phobius"/>
    </source>
</evidence>
<dbReference type="EMBL" id="JBHUCO010000045">
    <property type="protein sequence ID" value="MFD1522342.1"/>
    <property type="molecule type" value="Genomic_DNA"/>
</dbReference>
<dbReference type="InterPro" id="IPR006750">
    <property type="entry name" value="YdcZ"/>
</dbReference>
<evidence type="ECO:0000313" key="2">
    <source>
        <dbReference type="EMBL" id="MFD1522342.1"/>
    </source>
</evidence>
<name>A0ABW4F4Z4_9PSEU</name>
<comment type="caution">
    <text evidence="2">The sequence shown here is derived from an EMBL/GenBank/DDBJ whole genome shotgun (WGS) entry which is preliminary data.</text>
</comment>
<evidence type="ECO:0000313" key="3">
    <source>
        <dbReference type="Proteomes" id="UP001597114"/>
    </source>
</evidence>
<dbReference type="RefSeq" id="WP_344723945.1">
    <property type="nucleotide sequence ID" value="NZ_JBHUCO010000045.1"/>
</dbReference>
<accession>A0ABW4F4Z4</accession>
<feature type="transmembrane region" description="Helical" evidence="1">
    <location>
        <begin position="40"/>
        <end position="59"/>
    </location>
</feature>
<proteinExistence type="predicted"/>
<gene>
    <name evidence="2" type="ORF">ACFSJD_32930</name>
</gene>